<name>A0ACC1T3K3_9APHY</name>
<dbReference type="Proteomes" id="UP001148662">
    <property type="component" value="Unassembled WGS sequence"/>
</dbReference>
<evidence type="ECO:0000313" key="2">
    <source>
        <dbReference type="Proteomes" id="UP001148662"/>
    </source>
</evidence>
<proteinExistence type="predicted"/>
<organism evidence="1 2">
    <name type="scientific">Phlebia brevispora</name>
    <dbReference type="NCBI Taxonomy" id="194682"/>
    <lineage>
        <taxon>Eukaryota</taxon>
        <taxon>Fungi</taxon>
        <taxon>Dikarya</taxon>
        <taxon>Basidiomycota</taxon>
        <taxon>Agaricomycotina</taxon>
        <taxon>Agaricomycetes</taxon>
        <taxon>Polyporales</taxon>
        <taxon>Meruliaceae</taxon>
        <taxon>Phlebia</taxon>
    </lineage>
</organism>
<sequence>MISTHFDSTLFAQAATVPVLPAVAQDRLVFVMKSQYPAMLTAILPIMRLRSCFDPDVVVFDDLRRNHAVLAASAKHAIRIISRRTFLRSLFKSPTFDRSAPTLASRCGACRGHHRVVLVLFRLGYRYLCGGTYRKIVMRTDPAMIQGSSCFSTPLIELTRRKEMVVDRRSRLFERSWDMRHSMAEAIPLLLLPHTGQHLHPGYAYGSRSASPAAYARNPPDAAHRPPSQQGYPGYGHASALSRHIDPNALATSGYPYAVSQPAPYQAQQPLAGGSSGAGRQGLDSASGERVSGRYECSWCGKTFTRPSSLKIHLNTHTGEKPYECPFEGCGRRFSVQSNMRRHARVHTRNADAQAGQDADDDEEEESESHSASRTSSHSRGNSGSSANYSQGSSRA</sequence>
<keyword evidence="2" id="KW-1185">Reference proteome</keyword>
<protein>
    <submittedName>
        <fullName evidence="1">Uncharacterized protein</fullName>
    </submittedName>
</protein>
<reference evidence="1" key="1">
    <citation type="submission" date="2022-07" db="EMBL/GenBank/DDBJ databases">
        <title>Genome Sequence of Phlebia brevispora.</title>
        <authorList>
            <person name="Buettner E."/>
        </authorList>
    </citation>
    <scope>NUCLEOTIDE SEQUENCE</scope>
    <source>
        <strain evidence="1">MPL23</strain>
    </source>
</reference>
<accession>A0ACC1T3K3</accession>
<evidence type="ECO:0000313" key="1">
    <source>
        <dbReference type="EMBL" id="KAJ3552206.1"/>
    </source>
</evidence>
<dbReference type="EMBL" id="JANHOG010000691">
    <property type="protein sequence ID" value="KAJ3552206.1"/>
    <property type="molecule type" value="Genomic_DNA"/>
</dbReference>
<gene>
    <name evidence="1" type="ORF">NM688_g4273</name>
</gene>
<comment type="caution">
    <text evidence="1">The sequence shown here is derived from an EMBL/GenBank/DDBJ whole genome shotgun (WGS) entry which is preliminary data.</text>
</comment>